<dbReference type="InterPro" id="IPR002939">
    <property type="entry name" value="DnaJ_C"/>
</dbReference>
<dbReference type="GO" id="GO:0005737">
    <property type="term" value="C:cytoplasm"/>
    <property type="evidence" value="ECO:0007669"/>
    <property type="project" value="TreeGrafter"/>
</dbReference>
<proteinExistence type="predicted"/>
<dbReference type="PANTHER" id="PTHR43096">
    <property type="entry name" value="DNAJ HOMOLOG 1, MITOCHONDRIAL-RELATED"/>
    <property type="match status" value="1"/>
</dbReference>
<dbReference type="GO" id="GO:0051082">
    <property type="term" value="F:unfolded protein binding"/>
    <property type="evidence" value="ECO:0007669"/>
    <property type="project" value="InterPro"/>
</dbReference>
<dbReference type="PROSITE" id="PS00636">
    <property type="entry name" value="DNAJ_1"/>
    <property type="match status" value="1"/>
</dbReference>
<keyword evidence="2" id="KW-0238">DNA-binding</keyword>
<dbReference type="CDD" id="cd10747">
    <property type="entry name" value="DnaJ_C"/>
    <property type="match status" value="1"/>
</dbReference>
<dbReference type="PRINTS" id="PR00625">
    <property type="entry name" value="JDOMAIN"/>
</dbReference>
<dbReference type="GO" id="GO:0003677">
    <property type="term" value="F:DNA binding"/>
    <property type="evidence" value="ECO:0007669"/>
    <property type="project" value="UniProtKB-KW"/>
</dbReference>
<evidence type="ECO:0000256" key="1">
    <source>
        <dbReference type="ARBA" id="ARBA00022490"/>
    </source>
</evidence>
<dbReference type="Gene3D" id="2.60.260.20">
    <property type="entry name" value="Urease metallochaperone UreE, N-terminal domain"/>
    <property type="match status" value="2"/>
</dbReference>
<dbReference type="PROSITE" id="PS50076">
    <property type="entry name" value="DNAJ_2"/>
    <property type="match status" value="1"/>
</dbReference>
<protein>
    <submittedName>
        <fullName evidence="5">DnaJ-class molecular chaperone CbpA</fullName>
    </submittedName>
</protein>
<keyword evidence="1" id="KW-0963">Cytoplasm</keyword>
<dbReference type="InterPro" id="IPR036869">
    <property type="entry name" value="J_dom_sf"/>
</dbReference>
<dbReference type="PANTHER" id="PTHR43096:SF52">
    <property type="entry name" value="DNAJ HOMOLOG 1, MITOCHONDRIAL-RELATED"/>
    <property type="match status" value="1"/>
</dbReference>
<sequence length="323" mass="35976">MEYKDYYETLGLARDASQDDIKRAYRKFARKYHPDVSKEADAETQFKAVGEAYEVLKDPEKREAYDQLGANWKDGQQGFEPPPDWEQQFDFGGGGYTQGGSTHDFSSFFDDLFGGAQSHGGSYYQSSRGGGFPSKGENVRAKVMIDLEDSINGEVRSFSLHMPEMDQSGQMVSKLRTLKVKIPKGIKEGQTIRLSKQGNQGAGGGERGDLLLEVVFNTHRLYTIDGKDIYLNLPVAPWEASLGGKVSVPTPFGNVEMKIPESSQQGRKLRLKGRGLPGKGAGDFYVVLQIMLPPVSDPKVKAFNEKMRDELDFDPRSYLFQGE</sequence>
<dbReference type="FunFam" id="2.60.260.20:FF:000008">
    <property type="entry name" value="Curved DNA-binding protein"/>
    <property type="match status" value="1"/>
</dbReference>
<dbReference type="Pfam" id="PF00226">
    <property type="entry name" value="DnaJ"/>
    <property type="match status" value="1"/>
</dbReference>
<evidence type="ECO:0000259" key="4">
    <source>
        <dbReference type="PROSITE" id="PS50076"/>
    </source>
</evidence>
<name>A0A6S6RYW5_9GAMM</name>
<dbReference type="InterPro" id="IPR008971">
    <property type="entry name" value="HSP40/DnaJ_pept-bd"/>
</dbReference>
<accession>A0A6S6RYW5</accession>
<dbReference type="SMART" id="SM00271">
    <property type="entry name" value="DnaJ"/>
    <property type="match status" value="1"/>
</dbReference>
<dbReference type="SUPFAM" id="SSF46565">
    <property type="entry name" value="Chaperone J-domain"/>
    <property type="match status" value="1"/>
</dbReference>
<dbReference type="CDD" id="cd06257">
    <property type="entry name" value="DnaJ"/>
    <property type="match status" value="1"/>
</dbReference>
<evidence type="ECO:0000256" key="2">
    <source>
        <dbReference type="ARBA" id="ARBA00023125"/>
    </source>
</evidence>
<dbReference type="AlphaFoldDB" id="A0A6S6RYW5"/>
<dbReference type="InterPro" id="IPR001623">
    <property type="entry name" value="DnaJ_domain"/>
</dbReference>
<dbReference type="InterPro" id="IPR018253">
    <property type="entry name" value="DnaJ_domain_CS"/>
</dbReference>
<evidence type="ECO:0000256" key="3">
    <source>
        <dbReference type="ARBA" id="ARBA00023186"/>
    </source>
</evidence>
<dbReference type="GO" id="GO:0042026">
    <property type="term" value="P:protein refolding"/>
    <property type="evidence" value="ECO:0007669"/>
    <property type="project" value="TreeGrafter"/>
</dbReference>
<evidence type="ECO:0000313" key="5">
    <source>
        <dbReference type="EMBL" id="CAA6800610.1"/>
    </source>
</evidence>
<organism evidence="5">
    <name type="scientific">uncultured Thiotrichaceae bacterium</name>
    <dbReference type="NCBI Taxonomy" id="298394"/>
    <lineage>
        <taxon>Bacteria</taxon>
        <taxon>Pseudomonadati</taxon>
        <taxon>Pseudomonadota</taxon>
        <taxon>Gammaproteobacteria</taxon>
        <taxon>Thiotrichales</taxon>
        <taxon>Thiotrichaceae</taxon>
        <taxon>environmental samples</taxon>
    </lineage>
</organism>
<gene>
    <name evidence="5" type="ORF">HELGO_WM28958</name>
</gene>
<feature type="domain" description="J" evidence="4">
    <location>
        <begin position="5"/>
        <end position="69"/>
    </location>
</feature>
<dbReference type="Pfam" id="PF01556">
    <property type="entry name" value="DnaJ_C"/>
    <property type="match status" value="1"/>
</dbReference>
<dbReference type="SUPFAM" id="SSF49493">
    <property type="entry name" value="HSP40/DnaJ peptide-binding domain"/>
    <property type="match status" value="2"/>
</dbReference>
<keyword evidence="3" id="KW-0143">Chaperone</keyword>
<dbReference type="Gene3D" id="1.10.287.110">
    <property type="entry name" value="DnaJ domain"/>
    <property type="match status" value="1"/>
</dbReference>
<reference evidence="5" key="1">
    <citation type="submission" date="2020-01" db="EMBL/GenBank/DDBJ databases">
        <authorList>
            <person name="Meier V. D."/>
            <person name="Meier V D."/>
        </authorList>
    </citation>
    <scope>NUCLEOTIDE SEQUENCE</scope>
    <source>
        <strain evidence="5">HLG_WM_MAG_07</strain>
    </source>
</reference>
<dbReference type="EMBL" id="CACVAY010000006">
    <property type="protein sequence ID" value="CAA6800610.1"/>
    <property type="molecule type" value="Genomic_DNA"/>
</dbReference>